<dbReference type="NCBIfam" id="TIGR00177">
    <property type="entry name" value="molyb_syn"/>
    <property type="match status" value="1"/>
</dbReference>
<keyword evidence="4" id="KW-0479">Metal-binding</keyword>
<dbReference type="CDD" id="cd00887">
    <property type="entry name" value="MoeA"/>
    <property type="match status" value="1"/>
</dbReference>
<dbReference type="PANTHER" id="PTHR10192">
    <property type="entry name" value="MOLYBDOPTERIN BIOSYNTHESIS PROTEIN"/>
    <property type="match status" value="1"/>
</dbReference>
<comment type="catalytic activity">
    <reaction evidence="3">
        <text>adenylyl-molybdopterin + molybdate = Mo-molybdopterin + AMP + H(+)</text>
        <dbReference type="Rhea" id="RHEA:35047"/>
        <dbReference type="ChEBI" id="CHEBI:15378"/>
        <dbReference type="ChEBI" id="CHEBI:36264"/>
        <dbReference type="ChEBI" id="CHEBI:62727"/>
        <dbReference type="ChEBI" id="CHEBI:71302"/>
        <dbReference type="ChEBI" id="CHEBI:456215"/>
        <dbReference type="EC" id="2.10.1.1"/>
    </reaction>
</comment>
<reference evidence="6" key="1">
    <citation type="journal article" date="2024" name="Syst. Appl. Microbiol.">
        <title>First single-strain enrichments of Electrothrix cable bacteria, description of E. aestuarii sp. nov. and E. rattekaaiensis sp. nov., and proposal of a cable bacteria taxonomy following the rules of the SeqCode.</title>
        <authorList>
            <person name="Plum-Jensen L.E."/>
            <person name="Schramm A."/>
            <person name="Marshall I.P.G."/>
        </authorList>
    </citation>
    <scope>NUCLEOTIDE SEQUENCE</scope>
    <source>
        <strain evidence="6">Rat1</strain>
    </source>
</reference>
<gene>
    <name evidence="6" type="ORF">Q3M24_08875</name>
</gene>
<keyword evidence="4" id="KW-0460">Magnesium</keyword>
<dbReference type="SUPFAM" id="SSF63882">
    <property type="entry name" value="MoeA N-terminal region -like"/>
    <property type="match status" value="1"/>
</dbReference>
<reference evidence="6" key="2">
    <citation type="submission" date="2024-06" db="EMBL/GenBank/DDBJ databases">
        <authorList>
            <person name="Plum-Jensen L.E."/>
            <person name="Schramm A."/>
            <person name="Marshall I.P.G."/>
        </authorList>
    </citation>
    <scope>NUCLEOTIDE SEQUENCE</scope>
    <source>
        <strain evidence="6">Rat1</strain>
    </source>
</reference>
<dbReference type="AlphaFoldDB" id="A0AAU8M0D5"/>
<keyword evidence="4" id="KW-0500">Molybdenum</keyword>
<dbReference type="Pfam" id="PF03453">
    <property type="entry name" value="MoeA_N"/>
    <property type="match status" value="1"/>
</dbReference>
<evidence type="ECO:0000313" key="6">
    <source>
        <dbReference type="EMBL" id="XCN74837.1"/>
    </source>
</evidence>
<dbReference type="Gene3D" id="2.170.190.11">
    <property type="entry name" value="Molybdopterin biosynthesis moea protein, domain 3"/>
    <property type="match status" value="1"/>
</dbReference>
<dbReference type="Gene3D" id="3.90.105.10">
    <property type="entry name" value="Molybdopterin biosynthesis moea protein, domain 2"/>
    <property type="match status" value="1"/>
</dbReference>
<sequence>MKKQSVIRECSFQEAHRAIITALQPLEQEPILLFQSLGRINGRTICAERPKPFYDQSTRDGFALAEQPSAFDASWAEFQIRGEQAAGCTEQQQVVAGQAYRIMTGALPPSGTARVVPFEICREEGEKIFVPQEALLEKELHIRPQGQDVKLGQILVSAGTRLCPEHLLLLTEEGVEQVAVYRRPRVAVVCTGSELIKNGENPLPGQKVSSNGMLLASLLQAEQCQVAGTETVGDDADKIIARIQEVINQEQPDLVITTGGMGPGKFDLLEQVVSRLGGKPIYNRLQIRPGKSTLFAIIGSTPLFALPGPPPAVRLLFHELIVPGLHRLQGLPSRDEPASDLVDAVVKGPVRFRRSGHLVLKSAVASVGNGQVQVRPTKRLEPMNAIMHLACPKEEKEHGEIAKGQQVQVRLLGSLATVNEIDEINE</sequence>
<evidence type="ECO:0000256" key="1">
    <source>
        <dbReference type="ARBA" id="ARBA00002901"/>
    </source>
</evidence>
<dbReference type="GO" id="GO:0005829">
    <property type="term" value="C:cytosol"/>
    <property type="evidence" value="ECO:0007669"/>
    <property type="project" value="TreeGrafter"/>
</dbReference>
<comment type="pathway">
    <text evidence="4">Cofactor biosynthesis; molybdopterin biosynthesis.</text>
</comment>
<dbReference type="KEGG" id="eaj:Q3M24_08875"/>
<evidence type="ECO:0000256" key="2">
    <source>
        <dbReference type="ARBA" id="ARBA00010763"/>
    </source>
</evidence>
<organism evidence="6">
    <name type="scientific">Candidatus Electrothrix aestuarii</name>
    <dbReference type="NCBI Taxonomy" id="3062594"/>
    <lineage>
        <taxon>Bacteria</taxon>
        <taxon>Pseudomonadati</taxon>
        <taxon>Thermodesulfobacteriota</taxon>
        <taxon>Desulfobulbia</taxon>
        <taxon>Desulfobulbales</taxon>
        <taxon>Desulfobulbaceae</taxon>
        <taxon>Candidatus Electrothrix</taxon>
    </lineage>
</organism>
<dbReference type="PANTHER" id="PTHR10192:SF5">
    <property type="entry name" value="GEPHYRIN"/>
    <property type="match status" value="1"/>
</dbReference>
<dbReference type="InterPro" id="IPR005110">
    <property type="entry name" value="MoeA_linker/N"/>
</dbReference>
<dbReference type="InterPro" id="IPR036425">
    <property type="entry name" value="MoaB/Mog-like_dom_sf"/>
</dbReference>
<dbReference type="Gene3D" id="3.40.980.10">
    <property type="entry name" value="MoaB/Mog-like domain"/>
    <property type="match status" value="1"/>
</dbReference>
<name>A0AAU8M0D5_9BACT</name>
<dbReference type="EC" id="2.10.1.1" evidence="4"/>
<dbReference type="Pfam" id="PF00994">
    <property type="entry name" value="MoCF_biosynth"/>
    <property type="match status" value="1"/>
</dbReference>
<comment type="function">
    <text evidence="1 4">Catalyzes the insertion of molybdate into adenylated molybdopterin with the concomitant release of AMP.</text>
</comment>
<evidence type="ECO:0000256" key="4">
    <source>
        <dbReference type="RuleBase" id="RU365090"/>
    </source>
</evidence>
<proteinExistence type="inferred from homology"/>
<evidence type="ECO:0000256" key="3">
    <source>
        <dbReference type="ARBA" id="ARBA00047317"/>
    </source>
</evidence>
<dbReference type="EMBL" id="CP159373">
    <property type="protein sequence ID" value="XCN74837.1"/>
    <property type="molecule type" value="Genomic_DNA"/>
</dbReference>
<dbReference type="Gene3D" id="2.40.340.10">
    <property type="entry name" value="MoeA, C-terminal, domain IV"/>
    <property type="match status" value="1"/>
</dbReference>
<comment type="similarity">
    <text evidence="2 4">Belongs to the MoeA family.</text>
</comment>
<dbReference type="GO" id="GO:0061599">
    <property type="term" value="F:molybdopterin molybdotransferase activity"/>
    <property type="evidence" value="ECO:0007669"/>
    <property type="project" value="UniProtKB-UniRule"/>
</dbReference>
<keyword evidence="4" id="KW-0501">Molybdenum cofactor biosynthesis</keyword>
<dbReference type="InterPro" id="IPR036135">
    <property type="entry name" value="MoeA_linker/N_sf"/>
</dbReference>
<dbReference type="SMART" id="SM00852">
    <property type="entry name" value="MoCF_biosynth"/>
    <property type="match status" value="1"/>
</dbReference>
<dbReference type="GO" id="GO:0046872">
    <property type="term" value="F:metal ion binding"/>
    <property type="evidence" value="ECO:0007669"/>
    <property type="project" value="UniProtKB-UniRule"/>
</dbReference>
<dbReference type="GO" id="GO:0006777">
    <property type="term" value="P:Mo-molybdopterin cofactor biosynthetic process"/>
    <property type="evidence" value="ECO:0007669"/>
    <property type="project" value="UniProtKB-UniRule"/>
</dbReference>
<accession>A0AAU8M0D5</accession>
<dbReference type="SUPFAM" id="SSF53218">
    <property type="entry name" value="Molybdenum cofactor biosynthesis proteins"/>
    <property type="match status" value="1"/>
</dbReference>
<feature type="domain" description="MoaB/Mog" evidence="5">
    <location>
        <begin position="187"/>
        <end position="327"/>
    </location>
</feature>
<evidence type="ECO:0000259" key="5">
    <source>
        <dbReference type="SMART" id="SM00852"/>
    </source>
</evidence>
<comment type="cofactor">
    <cofactor evidence="4">
        <name>Mg(2+)</name>
        <dbReference type="ChEBI" id="CHEBI:18420"/>
    </cofactor>
</comment>
<dbReference type="InterPro" id="IPR038987">
    <property type="entry name" value="MoeA-like"/>
</dbReference>
<protein>
    <recommendedName>
        <fullName evidence="4">Molybdopterin molybdenumtransferase</fullName>
        <ecNumber evidence="4">2.10.1.1</ecNumber>
    </recommendedName>
</protein>
<dbReference type="InterPro" id="IPR036688">
    <property type="entry name" value="MoeA_C_domain_IV_sf"/>
</dbReference>
<keyword evidence="4" id="KW-0808">Transferase</keyword>
<dbReference type="InterPro" id="IPR001453">
    <property type="entry name" value="MoaB/Mog_dom"/>
</dbReference>